<evidence type="ECO:0000313" key="1">
    <source>
        <dbReference type="EMBL" id="HHI96784.1"/>
    </source>
</evidence>
<gene>
    <name evidence="1" type="ORF">ENJ96_02935</name>
</gene>
<protein>
    <submittedName>
        <fullName evidence="1">Sugar transferase</fullName>
    </submittedName>
</protein>
<dbReference type="Proteomes" id="UP000886101">
    <property type="component" value="Unassembled WGS sequence"/>
</dbReference>
<proteinExistence type="predicted"/>
<organism evidence="1">
    <name type="scientific">Thermodesulfatator atlanticus</name>
    <dbReference type="NCBI Taxonomy" id="501497"/>
    <lineage>
        <taxon>Bacteria</taxon>
        <taxon>Pseudomonadati</taxon>
        <taxon>Thermodesulfobacteriota</taxon>
        <taxon>Thermodesulfobacteria</taxon>
        <taxon>Thermodesulfobacteriales</taxon>
        <taxon>Thermodesulfatatoraceae</taxon>
        <taxon>Thermodesulfatator</taxon>
    </lineage>
</organism>
<reference evidence="1" key="1">
    <citation type="journal article" date="2020" name="mSystems">
        <title>Genome- and Community-Level Interaction Insights into Carbon Utilization and Element Cycling Functions of Hydrothermarchaeota in Hydrothermal Sediment.</title>
        <authorList>
            <person name="Zhou Z."/>
            <person name="Liu Y."/>
            <person name="Xu W."/>
            <person name="Pan J."/>
            <person name="Luo Z.H."/>
            <person name="Li M."/>
        </authorList>
    </citation>
    <scope>NUCLEOTIDE SEQUENCE [LARGE SCALE GENOMIC DNA]</scope>
    <source>
        <strain evidence="1">HyVt-533</strain>
    </source>
</reference>
<sequence>MKRLFFIAHRLPYPPNKGDKLRAYHILKHLKRYFAEIYLFTHLDETRDLGVVDQLDLPLA</sequence>
<feature type="non-terminal residue" evidence="1">
    <location>
        <position position="60"/>
    </location>
</feature>
<dbReference type="AlphaFoldDB" id="A0A7V5NZD4"/>
<name>A0A7V5NZD4_9BACT</name>
<accession>A0A7V5NZD4</accession>
<dbReference type="EMBL" id="DROK01000086">
    <property type="protein sequence ID" value="HHI96784.1"/>
    <property type="molecule type" value="Genomic_DNA"/>
</dbReference>
<comment type="caution">
    <text evidence="1">The sequence shown here is derived from an EMBL/GenBank/DDBJ whole genome shotgun (WGS) entry which is preliminary data.</text>
</comment>
<dbReference type="GO" id="GO:0016740">
    <property type="term" value="F:transferase activity"/>
    <property type="evidence" value="ECO:0007669"/>
    <property type="project" value="UniProtKB-KW"/>
</dbReference>
<keyword evidence="1" id="KW-0808">Transferase</keyword>